<sequence>MRRPTKMMTRLKRQKKRGNDHFRAKEWAEAVKEYEEAVKRSPKNAAIRNNLSAALCKIMDFNGAKREIEIAVELDPKYVKAWARKGDIEVMLKENHKAMESFRTGLALDSANVACKEGLRKVTASMGSAMSDEERKERAAHAMADPEIQSILTDPVIRQILQDFNENPAAAQKAMADPHVASKIEKLIASGIVQTS</sequence>
<feature type="domain" description="STI1" evidence="6">
    <location>
        <begin position="145"/>
        <end position="184"/>
    </location>
</feature>
<dbReference type="GO" id="GO:0051879">
    <property type="term" value="F:Hsp90 protein binding"/>
    <property type="evidence" value="ECO:0007669"/>
    <property type="project" value="TreeGrafter"/>
</dbReference>
<dbReference type="GO" id="GO:0005737">
    <property type="term" value="C:cytoplasm"/>
    <property type="evidence" value="ECO:0007669"/>
    <property type="project" value="UniProtKB-SubCell"/>
</dbReference>
<dbReference type="Gene3D" id="1.10.260.100">
    <property type="match status" value="1"/>
</dbReference>
<evidence type="ECO:0000259" key="6">
    <source>
        <dbReference type="SMART" id="SM00727"/>
    </source>
</evidence>
<dbReference type="InterPro" id="IPR041243">
    <property type="entry name" value="STI1/HOP_DP"/>
</dbReference>
<dbReference type="InterPro" id="IPR013105">
    <property type="entry name" value="TPR_2"/>
</dbReference>
<evidence type="ECO:0000313" key="7">
    <source>
        <dbReference type="EMBL" id="CAD8963450.1"/>
    </source>
</evidence>
<dbReference type="PROSITE" id="PS50005">
    <property type="entry name" value="TPR"/>
    <property type="match status" value="1"/>
</dbReference>
<comment type="subcellular location">
    <subcellularLocation>
        <location evidence="1">Cytoplasm</location>
    </subcellularLocation>
</comment>
<protein>
    <recommendedName>
        <fullName evidence="6">STI1 domain-containing protein</fullName>
    </recommendedName>
</protein>
<dbReference type="Gene3D" id="1.25.40.10">
    <property type="entry name" value="Tetratricopeptide repeat domain"/>
    <property type="match status" value="1"/>
</dbReference>
<dbReference type="SMART" id="SM00727">
    <property type="entry name" value="STI1"/>
    <property type="match status" value="1"/>
</dbReference>
<feature type="repeat" description="TPR" evidence="5">
    <location>
        <begin position="11"/>
        <end position="44"/>
    </location>
</feature>
<dbReference type="Pfam" id="PF17830">
    <property type="entry name" value="STI1-HOP_DP"/>
    <property type="match status" value="1"/>
</dbReference>
<dbReference type="AlphaFoldDB" id="A0A7S1H3X1"/>
<dbReference type="SMART" id="SM00028">
    <property type="entry name" value="TPR"/>
    <property type="match status" value="3"/>
</dbReference>
<organism evidence="7">
    <name type="scientific">Thalassionema nitzschioides</name>
    <dbReference type="NCBI Taxonomy" id="33649"/>
    <lineage>
        <taxon>Eukaryota</taxon>
        <taxon>Sar</taxon>
        <taxon>Stramenopiles</taxon>
        <taxon>Ochrophyta</taxon>
        <taxon>Bacillariophyta</taxon>
        <taxon>Fragilariophyceae</taxon>
        <taxon>Fragilariophycidae</taxon>
        <taxon>Thalassionemales</taxon>
        <taxon>Thalassionemataceae</taxon>
        <taxon>Thalassionema</taxon>
    </lineage>
</organism>
<evidence type="ECO:0000256" key="5">
    <source>
        <dbReference type="PROSITE-ProRule" id="PRU00339"/>
    </source>
</evidence>
<dbReference type="EMBL" id="HBFY01004548">
    <property type="protein sequence ID" value="CAD8963450.1"/>
    <property type="molecule type" value="Transcribed_RNA"/>
</dbReference>
<reference evidence="7" key="1">
    <citation type="submission" date="2021-01" db="EMBL/GenBank/DDBJ databases">
        <authorList>
            <person name="Corre E."/>
            <person name="Pelletier E."/>
            <person name="Niang G."/>
            <person name="Scheremetjew M."/>
            <person name="Finn R."/>
            <person name="Kale V."/>
            <person name="Holt S."/>
            <person name="Cochrane G."/>
            <person name="Meng A."/>
            <person name="Brown T."/>
            <person name="Cohen L."/>
        </authorList>
    </citation>
    <scope>NUCLEOTIDE SEQUENCE</scope>
</reference>
<proteinExistence type="predicted"/>
<evidence type="ECO:0000256" key="4">
    <source>
        <dbReference type="ARBA" id="ARBA00022803"/>
    </source>
</evidence>
<evidence type="ECO:0000256" key="1">
    <source>
        <dbReference type="ARBA" id="ARBA00004496"/>
    </source>
</evidence>
<evidence type="ECO:0000256" key="2">
    <source>
        <dbReference type="ARBA" id="ARBA00022490"/>
    </source>
</evidence>
<dbReference type="Pfam" id="PF07719">
    <property type="entry name" value="TPR_2"/>
    <property type="match status" value="1"/>
</dbReference>
<dbReference type="InterPro" id="IPR011990">
    <property type="entry name" value="TPR-like_helical_dom_sf"/>
</dbReference>
<dbReference type="FunFam" id="1.10.260.100:FF:000002">
    <property type="entry name" value="Stress-induced-phosphoprotein 1 (Hsp70/Hsp90-organizing)"/>
    <property type="match status" value="1"/>
</dbReference>
<keyword evidence="2" id="KW-0963">Cytoplasm</keyword>
<gene>
    <name evidence="7" type="ORF">TNIT0693_LOCUS1775</name>
</gene>
<dbReference type="PANTHER" id="PTHR22904:SF523">
    <property type="entry name" value="STRESS-INDUCED-PHOSPHOPROTEIN 1"/>
    <property type="match status" value="1"/>
</dbReference>
<evidence type="ECO:0000256" key="3">
    <source>
        <dbReference type="ARBA" id="ARBA00022737"/>
    </source>
</evidence>
<dbReference type="SUPFAM" id="SSF48452">
    <property type="entry name" value="TPR-like"/>
    <property type="match status" value="1"/>
</dbReference>
<dbReference type="InterPro" id="IPR006636">
    <property type="entry name" value="STI1_HS-bd"/>
</dbReference>
<dbReference type="PANTHER" id="PTHR22904">
    <property type="entry name" value="TPR REPEAT CONTAINING PROTEIN"/>
    <property type="match status" value="1"/>
</dbReference>
<dbReference type="InterPro" id="IPR019734">
    <property type="entry name" value="TPR_rpt"/>
</dbReference>
<keyword evidence="4 5" id="KW-0802">TPR repeat</keyword>
<keyword evidence="3" id="KW-0677">Repeat</keyword>
<accession>A0A7S1H3X1</accession>
<name>A0A7S1H3X1_9STRA</name>